<evidence type="ECO:0000256" key="7">
    <source>
        <dbReference type="SAM" id="MobiDB-lite"/>
    </source>
</evidence>
<keyword evidence="2" id="KW-0862">Zinc</keyword>
<keyword evidence="4" id="KW-0238">DNA-binding</keyword>
<dbReference type="InterPro" id="IPR052360">
    <property type="entry name" value="Transcr_Regulatory_Proteins"/>
</dbReference>
<evidence type="ECO:0000256" key="5">
    <source>
        <dbReference type="ARBA" id="ARBA00023163"/>
    </source>
</evidence>
<accession>A0ABR4C883</accession>
<dbReference type="InterPro" id="IPR001138">
    <property type="entry name" value="Zn2Cys6_DnaBD"/>
</dbReference>
<dbReference type="Pfam" id="PF00172">
    <property type="entry name" value="Zn_clus"/>
    <property type="match status" value="1"/>
</dbReference>
<dbReference type="Proteomes" id="UP001595075">
    <property type="component" value="Unassembled WGS sequence"/>
</dbReference>
<evidence type="ECO:0000256" key="1">
    <source>
        <dbReference type="ARBA" id="ARBA00022723"/>
    </source>
</evidence>
<feature type="domain" description="Zn(2)-C6 fungal-type" evidence="8">
    <location>
        <begin position="23"/>
        <end position="51"/>
    </location>
</feature>
<dbReference type="InterPro" id="IPR036864">
    <property type="entry name" value="Zn2-C6_fun-type_DNA-bd_sf"/>
</dbReference>
<dbReference type="SMART" id="SM00066">
    <property type="entry name" value="GAL4"/>
    <property type="match status" value="1"/>
</dbReference>
<dbReference type="PANTHER" id="PTHR36206:SF12">
    <property type="entry name" value="ASPERCRYPTIN BIOSYNTHESIS CLUSTER-SPECIFIC TRANSCRIPTION REGULATOR ATNN-RELATED"/>
    <property type="match status" value="1"/>
</dbReference>
<evidence type="ECO:0000256" key="3">
    <source>
        <dbReference type="ARBA" id="ARBA00023015"/>
    </source>
</evidence>
<keyword evidence="6" id="KW-0539">Nucleus</keyword>
<protein>
    <recommendedName>
        <fullName evidence="8">Zn(2)-C6 fungal-type domain-containing protein</fullName>
    </recommendedName>
</protein>
<keyword evidence="10" id="KW-1185">Reference proteome</keyword>
<dbReference type="PROSITE" id="PS00463">
    <property type="entry name" value="ZN2_CY6_FUNGAL_1"/>
    <property type="match status" value="1"/>
</dbReference>
<sequence>MESDALVLKSKKGRKSNGKSKSGCVTCKARHVKCDETKPHCKRCTSTGRTCDGYQSQKPPKPTQSALVRIAPASSTATAIPFHKGYMRQHSTLSLPPSSNPGIPSSDLRALNFYHCRTSTIMGGWHLAPFWTYQLPQIAHSQLSIRHAMIAMSSIHENLEQARDGGCNDPVLDHSRASCRINFAETHYLSAVSTLAKDLANGEASEEVALSSCAMFVVYNVIAGGNFIGGMWHLQHGLEILGRWKKQRGKALIEGSLEANLVDLMKKLSFDSEAMEDSAPLNAKPEADIYTFTDIAAAEKTVLALAKEGLRLIRMNVLVSREADLNRQQLLQMEVSNHIANLASWQTRLERIVSDPLFIHTSEDKDSIRQLWILQLSARIWIYAGFPPAGEPEPTKMFATFVSLVAEQLESWRSKDMEKYASVFFFEKGLLPSLNYILAHSSDSDVREMAMAVYAKSAPAS</sequence>
<feature type="compositionally biased region" description="Basic residues" evidence="7">
    <location>
        <begin position="9"/>
        <end position="18"/>
    </location>
</feature>
<reference evidence="9 10" key="1">
    <citation type="journal article" date="2024" name="Commun. Biol.">
        <title>Comparative genomic analysis of thermophilic fungi reveals convergent evolutionary adaptations and gene losses.</title>
        <authorList>
            <person name="Steindorff A.S."/>
            <person name="Aguilar-Pontes M.V."/>
            <person name="Robinson A.J."/>
            <person name="Andreopoulos B."/>
            <person name="LaButti K."/>
            <person name="Kuo A."/>
            <person name="Mondo S."/>
            <person name="Riley R."/>
            <person name="Otillar R."/>
            <person name="Haridas S."/>
            <person name="Lipzen A."/>
            <person name="Grimwood J."/>
            <person name="Schmutz J."/>
            <person name="Clum A."/>
            <person name="Reid I.D."/>
            <person name="Moisan M.C."/>
            <person name="Butler G."/>
            <person name="Nguyen T.T.M."/>
            <person name="Dewar K."/>
            <person name="Conant G."/>
            <person name="Drula E."/>
            <person name="Henrissat B."/>
            <person name="Hansel C."/>
            <person name="Singer S."/>
            <person name="Hutchinson M.I."/>
            <person name="de Vries R.P."/>
            <person name="Natvig D.O."/>
            <person name="Powell A.J."/>
            <person name="Tsang A."/>
            <person name="Grigoriev I.V."/>
        </authorList>
    </citation>
    <scope>NUCLEOTIDE SEQUENCE [LARGE SCALE GENOMIC DNA]</scope>
    <source>
        <strain evidence="9 10">CBS 494.80</strain>
    </source>
</reference>
<organism evidence="9 10">
    <name type="scientific">Oculimacula yallundae</name>
    <dbReference type="NCBI Taxonomy" id="86028"/>
    <lineage>
        <taxon>Eukaryota</taxon>
        <taxon>Fungi</taxon>
        <taxon>Dikarya</taxon>
        <taxon>Ascomycota</taxon>
        <taxon>Pezizomycotina</taxon>
        <taxon>Leotiomycetes</taxon>
        <taxon>Helotiales</taxon>
        <taxon>Ploettnerulaceae</taxon>
        <taxon>Oculimacula</taxon>
    </lineage>
</organism>
<gene>
    <name evidence="9" type="ORF">VTL71DRAFT_3620</name>
</gene>
<keyword evidence="3" id="KW-0805">Transcription regulation</keyword>
<comment type="caution">
    <text evidence="9">The sequence shown here is derived from an EMBL/GenBank/DDBJ whole genome shotgun (WGS) entry which is preliminary data.</text>
</comment>
<dbReference type="SUPFAM" id="SSF57701">
    <property type="entry name" value="Zn2/Cys6 DNA-binding domain"/>
    <property type="match status" value="1"/>
</dbReference>
<keyword evidence="1" id="KW-0479">Metal-binding</keyword>
<dbReference type="EMBL" id="JAZHXI010000012">
    <property type="protein sequence ID" value="KAL2065950.1"/>
    <property type="molecule type" value="Genomic_DNA"/>
</dbReference>
<dbReference type="PANTHER" id="PTHR36206">
    <property type="entry name" value="ASPERCRYPTIN BIOSYNTHESIS CLUSTER-SPECIFIC TRANSCRIPTION REGULATOR ATNN-RELATED"/>
    <property type="match status" value="1"/>
</dbReference>
<proteinExistence type="predicted"/>
<keyword evidence="5" id="KW-0804">Transcription</keyword>
<feature type="region of interest" description="Disordered" evidence="7">
    <location>
        <begin position="1"/>
        <end position="22"/>
    </location>
</feature>
<evidence type="ECO:0000256" key="2">
    <source>
        <dbReference type="ARBA" id="ARBA00022833"/>
    </source>
</evidence>
<evidence type="ECO:0000256" key="6">
    <source>
        <dbReference type="ARBA" id="ARBA00023242"/>
    </source>
</evidence>
<dbReference type="PROSITE" id="PS50048">
    <property type="entry name" value="ZN2_CY6_FUNGAL_2"/>
    <property type="match status" value="1"/>
</dbReference>
<name>A0ABR4C883_9HELO</name>
<evidence type="ECO:0000313" key="10">
    <source>
        <dbReference type="Proteomes" id="UP001595075"/>
    </source>
</evidence>
<dbReference type="Gene3D" id="4.10.240.10">
    <property type="entry name" value="Zn(2)-C6 fungal-type DNA-binding domain"/>
    <property type="match status" value="1"/>
</dbReference>
<evidence type="ECO:0000259" key="8">
    <source>
        <dbReference type="PROSITE" id="PS50048"/>
    </source>
</evidence>
<evidence type="ECO:0000313" key="9">
    <source>
        <dbReference type="EMBL" id="KAL2065950.1"/>
    </source>
</evidence>
<evidence type="ECO:0000256" key="4">
    <source>
        <dbReference type="ARBA" id="ARBA00023125"/>
    </source>
</evidence>
<dbReference type="CDD" id="cd00067">
    <property type="entry name" value="GAL4"/>
    <property type="match status" value="1"/>
</dbReference>